<feature type="region of interest" description="Disordered" evidence="1">
    <location>
        <begin position="98"/>
        <end position="147"/>
    </location>
</feature>
<gene>
    <name evidence="2" type="ORF">BGW38_008737</name>
</gene>
<dbReference type="OrthoDB" id="2440352at2759"/>
<comment type="caution">
    <text evidence="2">The sequence shown here is derived from an EMBL/GenBank/DDBJ whole genome shotgun (WGS) entry which is preliminary data.</text>
</comment>
<proteinExistence type="predicted"/>
<reference evidence="2" key="1">
    <citation type="journal article" date="2020" name="Fungal Divers.">
        <title>Resolving the Mortierellaceae phylogeny through synthesis of multi-gene phylogenetics and phylogenomics.</title>
        <authorList>
            <person name="Vandepol N."/>
            <person name="Liber J."/>
            <person name="Desiro A."/>
            <person name="Na H."/>
            <person name="Kennedy M."/>
            <person name="Barry K."/>
            <person name="Grigoriev I.V."/>
            <person name="Miller A.N."/>
            <person name="O'Donnell K."/>
            <person name="Stajich J.E."/>
            <person name="Bonito G."/>
        </authorList>
    </citation>
    <scope>NUCLEOTIDE SEQUENCE</scope>
    <source>
        <strain evidence="2">KOD1015</strain>
    </source>
</reference>
<feature type="region of interest" description="Disordered" evidence="1">
    <location>
        <begin position="185"/>
        <end position="241"/>
    </location>
</feature>
<dbReference type="AlphaFoldDB" id="A0A9P6K9N5"/>
<feature type="compositionally biased region" description="Basic and acidic residues" evidence="1">
    <location>
        <begin position="185"/>
        <end position="232"/>
    </location>
</feature>
<evidence type="ECO:0000313" key="2">
    <source>
        <dbReference type="EMBL" id="KAF9570526.1"/>
    </source>
</evidence>
<feature type="compositionally biased region" description="Basic and acidic residues" evidence="1">
    <location>
        <begin position="98"/>
        <end position="116"/>
    </location>
</feature>
<accession>A0A9P6K9N5</accession>
<evidence type="ECO:0000256" key="1">
    <source>
        <dbReference type="SAM" id="MobiDB-lite"/>
    </source>
</evidence>
<evidence type="ECO:0000313" key="3">
    <source>
        <dbReference type="Proteomes" id="UP000780801"/>
    </source>
</evidence>
<protein>
    <submittedName>
        <fullName evidence="2">Uncharacterized protein</fullName>
    </submittedName>
</protein>
<dbReference type="Proteomes" id="UP000780801">
    <property type="component" value="Unassembled WGS sequence"/>
</dbReference>
<name>A0A9P6K9N5_9FUNG</name>
<feature type="non-terminal residue" evidence="2">
    <location>
        <position position="1"/>
    </location>
</feature>
<organism evidence="2 3">
    <name type="scientific">Lunasporangiospora selenospora</name>
    <dbReference type="NCBI Taxonomy" id="979761"/>
    <lineage>
        <taxon>Eukaryota</taxon>
        <taxon>Fungi</taxon>
        <taxon>Fungi incertae sedis</taxon>
        <taxon>Mucoromycota</taxon>
        <taxon>Mortierellomycotina</taxon>
        <taxon>Mortierellomycetes</taxon>
        <taxon>Mortierellales</taxon>
        <taxon>Mortierellaceae</taxon>
        <taxon>Lunasporangiospora</taxon>
    </lineage>
</organism>
<dbReference type="EMBL" id="JAABOA010006104">
    <property type="protein sequence ID" value="KAF9570526.1"/>
    <property type="molecule type" value="Genomic_DNA"/>
</dbReference>
<sequence>RPFGAKYGQSKAAWERVIDYLNEYDKEQFRKLGASAVFEGVTVRLCQAKWDTLSREYKQYETRLDRASGVAPEVNERLILIQAIYDYEQACTKALQEVKRNKEQDKQRAQGDREAGRALLDASMTGPTRERAENEAETSESLSPAKRKRAFVAELNRQYADTVEHAKRQLTLQEKQIELLEEERVNRQREEERHKENADENRQRHKESTDENRKLHKESIDEDQRRHREMLDMMKQQNETQQSLVQALLKLAERK</sequence>
<keyword evidence="3" id="KW-1185">Reference proteome</keyword>